<feature type="compositionally biased region" description="Low complexity" evidence="1">
    <location>
        <begin position="218"/>
        <end position="228"/>
    </location>
</feature>
<protein>
    <submittedName>
        <fullName evidence="2">Uncharacterized protein</fullName>
    </submittedName>
</protein>
<organism evidence="2 3">
    <name type="scientific">Yinghuangia aomiensis</name>
    <dbReference type="NCBI Taxonomy" id="676205"/>
    <lineage>
        <taxon>Bacteria</taxon>
        <taxon>Bacillati</taxon>
        <taxon>Actinomycetota</taxon>
        <taxon>Actinomycetes</taxon>
        <taxon>Kitasatosporales</taxon>
        <taxon>Streptomycetaceae</taxon>
        <taxon>Yinghuangia</taxon>
    </lineage>
</organism>
<feature type="compositionally biased region" description="Pro residues" evidence="1">
    <location>
        <begin position="202"/>
        <end position="217"/>
    </location>
</feature>
<dbReference type="RefSeq" id="WP_345673463.1">
    <property type="nucleotide sequence ID" value="NZ_BAABHS010000001.1"/>
</dbReference>
<keyword evidence="3" id="KW-1185">Reference proteome</keyword>
<sequence length="228" mass="24582">MTTPSQATGEITIADNGRRLRVRGADDHAAAILTEAGLHDAVADGHREHYWRHPDQAARRAKAADIAEQLDAAGHRVLLPAYLRPTPDDALTRLPAYTDASADHIDVAVESGSLSPANRHQLLTETRDALALAAQALGEMRSYTRAVTYRLRRLPGFDAELAAVWDKVSDLDTLVLDARDAALDARFDLFDDTPPLVDLTPAPRPVTPTPAAVPPATPAHAGPPARRR</sequence>
<evidence type="ECO:0000256" key="1">
    <source>
        <dbReference type="SAM" id="MobiDB-lite"/>
    </source>
</evidence>
<reference evidence="3" key="1">
    <citation type="journal article" date="2019" name="Int. J. Syst. Evol. Microbiol.">
        <title>The Global Catalogue of Microorganisms (GCM) 10K type strain sequencing project: providing services to taxonomists for standard genome sequencing and annotation.</title>
        <authorList>
            <consortium name="The Broad Institute Genomics Platform"/>
            <consortium name="The Broad Institute Genome Sequencing Center for Infectious Disease"/>
            <person name="Wu L."/>
            <person name="Ma J."/>
        </authorList>
    </citation>
    <scope>NUCLEOTIDE SEQUENCE [LARGE SCALE GENOMIC DNA]</scope>
    <source>
        <strain evidence="3">JCM 17986</strain>
    </source>
</reference>
<proteinExistence type="predicted"/>
<feature type="region of interest" description="Disordered" evidence="1">
    <location>
        <begin position="200"/>
        <end position="228"/>
    </location>
</feature>
<accession>A0ABP9GQN2</accession>
<dbReference type="Proteomes" id="UP001500466">
    <property type="component" value="Unassembled WGS sequence"/>
</dbReference>
<name>A0ABP9GQN2_9ACTN</name>
<gene>
    <name evidence="2" type="ORF">GCM10023205_04270</name>
</gene>
<evidence type="ECO:0000313" key="3">
    <source>
        <dbReference type="Proteomes" id="UP001500466"/>
    </source>
</evidence>
<comment type="caution">
    <text evidence="2">The sequence shown here is derived from an EMBL/GenBank/DDBJ whole genome shotgun (WGS) entry which is preliminary data.</text>
</comment>
<dbReference type="EMBL" id="BAABHS010000001">
    <property type="protein sequence ID" value="GAA4947487.1"/>
    <property type="molecule type" value="Genomic_DNA"/>
</dbReference>
<evidence type="ECO:0000313" key="2">
    <source>
        <dbReference type="EMBL" id="GAA4947487.1"/>
    </source>
</evidence>